<dbReference type="NCBIfam" id="TIGR03940">
    <property type="entry name" value="PGA_PgaD"/>
    <property type="match status" value="1"/>
</dbReference>
<keyword evidence="3" id="KW-1185">Reference proteome</keyword>
<organism evidence="2 3">
    <name type="scientific">Brenneria izadpanahii</name>
    <dbReference type="NCBI Taxonomy" id="2722756"/>
    <lineage>
        <taxon>Bacteria</taxon>
        <taxon>Pseudomonadati</taxon>
        <taxon>Pseudomonadota</taxon>
        <taxon>Gammaproteobacteria</taxon>
        <taxon>Enterobacterales</taxon>
        <taxon>Pectobacteriaceae</taxon>
        <taxon>Brenneria</taxon>
    </lineage>
</organism>
<proteinExistence type="predicted"/>
<dbReference type="InterPro" id="IPR023829">
    <property type="entry name" value="PGA_PgaD"/>
</dbReference>
<evidence type="ECO:0000313" key="3">
    <source>
        <dbReference type="Proteomes" id="UP000671960"/>
    </source>
</evidence>
<gene>
    <name evidence="2" type="primary">pgaD</name>
    <name evidence="2" type="ORF">HC231_07560</name>
</gene>
<evidence type="ECO:0000256" key="1">
    <source>
        <dbReference type="SAM" id="Phobius"/>
    </source>
</evidence>
<sequence>MNSPLILTERRLLPLLFDILMTLCGWCGFILLMTESLLLTLQQSPWAGPRPISSELNTFSLYLAIGIFNALLLIGWAKYNQFRFRIERRKRSDDLNSGEVARSFSIHKNQIDTLNHNRVQHVWHDEDGRLVRIEAINVTCGA</sequence>
<dbReference type="RefSeq" id="WP_208230443.1">
    <property type="nucleotide sequence ID" value="NZ_CP050854.1"/>
</dbReference>
<dbReference type="EMBL" id="CP050854">
    <property type="protein sequence ID" value="QTF07809.1"/>
    <property type="molecule type" value="Genomic_DNA"/>
</dbReference>
<name>A0ABX7UQE3_9GAMM</name>
<evidence type="ECO:0000313" key="2">
    <source>
        <dbReference type="EMBL" id="QTF07809.1"/>
    </source>
</evidence>
<feature type="transmembrane region" description="Helical" evidence="1">
    <location>
        <begin position="59"/>
        <end position="79"/>
    </location>
</feature>
<dbReference type="Pfam" id="PF13994">
    <property type="entry name" value="PgaD"/>
    <property type="match status" value="1"/>
</dbReference>
<reference evidence="2 3" key="1">
    <citation type="submission" date="2020-03" db="EMBL/GenBank/DDBJ databases">
        <authorList>
            <person name="Bakhshi Ganjeh M."/>
        </authorList>
    </citation>
    <scope>NUCLEOTIDE SEQUENCE [LARGE SCALE GENOMIC DNA]</scope>
    <source>
        <strain evidence="3">Iran 50</strain>
    </source>
</reference>
<keyword evidence="1" id="KW-0472">Membrane</keyword>
<accession>A0ABX7UQE3</accession>
<keyword evidence="1" id="KW-1133">Transmembrane helix</keyword>
<keyword evidence="1" id="KW-0812">Transmembrane</keyword>
<dbReference type="Proteomes" id="UP000671960">
    <property type="component" value="Chromosome"/>
</dbReference>
<protein>
    <submittedName>
        <fullName evidence="2">Poly-beta-1,6-N-acetyl-D-glucosamine biosynthesis protein PgaD</fullName>
    </submittedName>
</protein>
<feature type="transmembrane region" description="Helical" evidence="1">
    <location>
        <begin position="12"/>
        <end position="39"/>
    </location>
</feature>